<gene>
    <name evidence="3" type="primary">rutB_1</name>
    <name evidence="3" type="ORF">NCTC204_00440</name>
</gene>
<keyword evidence="1 3" id="KW-0378">Hydrolase</keyword>
<dbReference type="GO" id="GO:0016787">
    <property type="term" value="F:hydrolase activity"/>
    <property type="evidence" value="ECO:0007669"/>
    <property type="project" value="UniProtKB-KW"/>
</dbReference>
<evidence type="ECO:0000313" key="3">
    <source>
        <dbReference type="EMBL" id="STU70735.1"/>
    </source>
</evidence>
<reference evidence="3 4" key="1">
    <citation type="submission" date="2018-06" db="EMBL/GenBank/DDBJ databases">
        <authorList>
            <consortium name="Pathogen Informatics"/>
            <person name="Doyle S."/>
        </authorList>
    </citation>
    <scope>NUCLEOTIDE SEQUENCE [LARGE SCALE GENOMIC DNA]</scope>
    <source>
        <strain evidence="3 4">NCTC204</strain>
    </source>
</reference>
<feature type="domain" description="Isochorismatase-like" evidence="2">
    <location>
        <begin position="7"/>
        <end position="143"/>
    </location>
</feature>
<dbReference type="AlphaFoldDB" id="A0A377ZGK9"/>
<proteinExistence type="predicted"/>
<dbReference type="EC" id="3.5.1.-" evidence="3"/>
<dbReference type="SUPFAM" id="SSF52499">
    <property type="entry name" value="Isochorismatase-like hydrolases"/>
    <property type="match status" value="1"/>
</dbReference>
<name>A0A377ZGK9_KLEPN</name>
<dbReference type="Pfam" id="PF00857">
    <property type="entry name" value="Isochorismatase"/>
    <property type="match status" value="1"/>
</dbReference>
<evidence type="ECO:0000313" key="4">
    <source>
        <dbReference type="Proteomes" id="UP000255192"/>
    </source>
</evidence>
<dbReference type="EMBL" id="UGMD01000002">
    <property type="protein sequence ID" value="STU70735.1"/>
    <property type="molecule type" value="Genomic_DNA"/>
</dbReference>
<dbReference type="InterPro" id="IPR036380">
    <property type="entry name" value="Isochorismatase-like_sf"/>
</dbReference>
<protein>
    <submittedName>
        <fullName evidence="3">Isochorismatase</fullName>
        <ecNumber evidence="3">3.5.1.-</ecNumber>
    </submittedName>
</protein>
<sequence>MTAQRVVMVVDMQNGVFATPRLARERCVAQINRLVRAADKVIFIQHDEAGGLEAGSEGFALLPELEQPAGALYVTKTACDAFYHTSLAQVLDEYDIQQFVICGCATDYCLDTTIKNGASRGYGIVIAEDAHTTADRPAAQAATLIAHYNEVWRTLTIPGNPLQVNPQKQFCMHGSRTKLLISVLSFVCPARAHPRGGRRMRRTQQ</sequence>
<organism evidence="3 4">
    <name type="scientific">Klebsiella pneumoniae</name>
    <dbReference type="NCBI Taxonomy" id="573"/>
    <lineage>
        <taxon>Bacteria</taxon>
        <taxon>Pseudomonadati</taxon>
        <taxon>Pseudomonadota</taxon>
        <taxon>Gammaproteobacteria</taxon>
        <taxon>Enterobacterales</taxon>
        <taxon>Enterobacteriaceae</taxon>
        <taxon>Klebsiella/Raoultella group</taxon>
        <taxon>Klebsiella</taxon>
        <taxon>Klebsiella pneumoniae complex</taxon>
    </lineage>
</organism>
<dbReference type="Proteomes" id="UP000255192">
    <property type="component" value="Unassembled WGS sequence"/>
</dbReference>
<dbReference type="PANTHER" id="PTHR43540:SF14">
    <property type="entry name" value="ISOCHORISMATASE"/>
    <property type="match status" value="1"/>
</dbReference>
<evidence type="ECO:0000256" key="1">
    <source>
        <dbReference type="ARBA" id="ARBA00022801"/>
    </source>
</evidence>
<dbReference type="InterPro" id="IPR050272">
    <property type="entry name" value="Isochorismatase-like_hydrls"/>
</dbReference>
<dbReference type="InterPro" id="IPR000868">
    <property type="entry name" value="Isochorismatase-like_dom"/>
</dbReference>
<dbReference type="Gene3D" id="3.40.50.850">
    <property type="entry name" value="Isochorismatase-like"/>
    <property type="match status" value="1"/>
</dbReference>
<dbReference type="PANTHER" id="PTHR43540">
    <property type="entry name" value="PEROXYUREIDOACRYLATE/UREIDOACRYLATE AMIDOHYDROLASE-RELATED"/>
    <property type="match status" value="1"/>
</dbReference>
<accession>A0A377ZGK9</accession>
<evidence type="ECO:0000259" key="2">
    <source>
        <dbReference type="Pfam" id="PF00857"/>
    </source>
</evidence>